<dbReference type="STRING" id="269670.SAMN02982927_03419"/>
<gene>
    <name evidence="3" type="ORF">SAMN02982927_03419</name>
</gene>
<dbReference type="SUPFAM" id="SSF75304">
    <property type="entry name" value="Amidase signature (AS) enzymes"/>
    <property type="match status" value="1"/>
</dbReference>
<organism evidence="3 4">
    <name type="scientific">Sporolactobacillus nakayamae</name>
    <dbReference type="NCBI Taxonomy" id="269670"/>
    <lineage>
        <taxon>Bacteria</taxon>
        <taxon>Bacillati</taxon>
        <taxon>Bacillota</taxon>
        <taxon>Bacilli</taxon>
        <taxon>Bacillales</taxon>
        <taxon>Sporolactobacillaceae</taxon>
        <taxon>Sporolactobacillus</taxon>
    </lineage>
</organism>
<evidence type="ECO:0000256" key="1">
    <source>
        <dbReference type="ARBA" id="ARBA00009199"/>
    </source>
</evidence>
<dbReference type="InterPro" id="IPR023631">
    <property type="entry name" value="Amidase_dom"/>
</dbReference>
<accession>A0A1I2W8E8</accession>
<name>A0A1I2W8E8_9BACL</name>
<evidence type="ECO:0000259" key="2">
    <source>
        <dbReference type="Pfam" id="PF01425"/>
    </source>
</evidence>
<dbReference type="RefSeq" id="WP_093674743.1">
    <property type="nucleotide sequence ID" value="NZ_FOOY01000036.1"/>
</dbReference>
<proteinExistence type="inferred from homology"/>
<dbReference type="Proteomes" id="UP000198752">
    <property type="component" value="Unassembled WGS sequence"/>
</dbReference>
<evidence type="ECO:0000313" key="4">
    <source>
        <dbReference type="Proteomes" id="UP000198752"/>
    </source>
</evidence>
<keyword evidence="3" id="KW-0808">Transferase</keyword>
<protein>
    <submittedName>
        <fullName evidence="3">Aspartyl-tRNA(Asn)/glutamyl-tRNA(Gln) amidotransferase subunit A</fullName>
    </submittedName>
</protein>
<sequence>MNIHELSADALLAGYRSKILSPVEVVRALFKYIEESNAKVNAFVTLNKEQALIQARESEKRYAEGVNIRALEGIPVAIKDLVNTKGIRTTYGCLAYKDHVPDRDATVVTRVKDAGAVIMGKTNTPEFGFKGTTENPLFGPSRNPWNLTKQTGGSSGGAAAAIASGFIPIAQGGDGGGSIRIPASLCGVYGFKSTFGRVPIDNNVNDVFGSHNPFIHWGPIARTVTDAALMFDVIQGDAPTDPFSLPRMNLSIYETLKTKERSNFVIGYTPDFGIFEIEEEIKSVFLKTIDRLRELGLKVEPMDIQMKKTEAEYVHYFDKVWTTHLSASAEPLLENHADELSDGLKNMIQRARGLSAIDFDKLGGYRSYLYQTIQHLFDTYDVVLSPTLVSSDIKFDAFNPEQLNGHAIDQENDWTLAITSIFNLTGHPAASLPVGFTKEGVPIGMQAICKRLDDVTLFQFAKWIENHINTPTLASLK</sequence>
<dbReference type="OrthoDB" id="9811471at2"/>
<keyword evidence="4" id="KW-1185">Reference proteome</keyword>
<dbReference type="PROSITE" id="PS00571">
    <property type="entry name" value="AMIDASES"/>
    <property type="match status" value="1"/>
</dbReference>
<dbReference type="Gene3D" id="3.90.1300.10">
    <property type="entry name" value="Amidase signature (AS) domain"/>
    <property type="match status" value="1"/>
</dbReference>
<dbReference type="PANTHER" id="PTHR11895:SF7">
    <property type="entry name" value="GLUTAMYL-TRNA(GLN) AMIDOTRANSFERASE SUBUNIT A, MITOCHONDRIAL"/>
    <property type="match status" value="1"/>
</dbReference>
<feature type="domain" description="Amidase" evidence="2">
    <location>
        <begin position="24"/>
        <end position="457"/>
    </location>
</feature>
<evidence type="ECO:0000313" key="3">
    <source>
        <dbReference type="EMBL" id="SFG96909.1"/>
    </source>
</evidence>
<dbReference type="InterPro" id="IPR036928">
    <property type="entry name" value="AS_sf"/>
</dbReference>
<dbReference type="GO" id="GO:0016740">
    <property type="term" value="F:transferase activity"/>
    <property type="evidence" value="ECO:0007669"/>
    <property type="project" value="UniProtKB-KW"/>
</dbReference>
<dbReference type="InterPro" id="IPR000120">
    <property type="entry name" value="Amidase"/>
</dbReference>
<dbReference type="Pfam" id="PF01425">
    <property type="entry name" value="Amidase"/>
    <property type="match status" value="1"/>
</dbReference>
<dbReference type="PANTHER" id="PTHR11895">
    <property type="entry name" value="TRANSAMIDASE"/>
    <property type="match status" value="1"/>
</dbReference>
<dbReference type="AlphaFoldDB" id="A0A1I2W8E8"/>
<comment type="similarity">
    <text evidence="1">Belongs to the amidase family.</text>
</comment>
<reference evidence="4" key="1">
    <citation type="submission" date="2016-10" db="EMBL/GenBank/DDBJ databases">
        <authorList>
            <person name="Varghese N."/>
            <person name="Submissions S."/>
        </authorList>
    </citation>
    <scope>NUCLEOTIDE SEQUENCE [LARGE SCALE GENOMIC DNA]</scope>
    <source>
        <strain evidence="4">ATCC 700379</strain>
    </source>
</reference>
<dbReference type="EMBL" id="FOOY01000036">
    <property type="protein sequence ID" value="SFG96909.1"/>
    <property type="molecule type" value="Genomic_DNA"/>
</dbReference>
<dbReference type="InterPro" id="IPR020556">
    <property type="entry name" value="Amidase_CS"/>
</dbReference>